<accession>A0A7J6FLR5</accession>
<dbReference type="EMBL" id="JAATIP010000109">
    <property type="protein sequence ID" value="KAF4371656.1"/>
    <property type="molecule type" value="Genomic_DNA"/>
</dbReference>
<evidence type="ECO:0000313" key="2">
    <source>
        <dbReference type="EMBL" id="KAF4371656.1"/>
    </source>
</evidence>
<name>A0A7J6FLR5_CANSA</name>
<gene>
    <name evidence="2" type="ORF">F8388_008596</name>
</gene>
<organism evidence="2 3">
    <name type="scientific">Cannabis sativa</name>
    <name type="common">Hemp</name>
    <name type="synonym">Marijuana</name>
    <dbReference type="NCBI Taxonomy" id="3483"/>
    <lineage>
        <taxon>Eukaryota</taxon>
        <taxon>Viridiplantae</taxon>
        <taxon>Streptophyta</taxon>
        <taxon>Embryophyta</taxon>
        <taxon>Tracheophyta</taxon>
        <taxon>Spermatophyta</taxon>
        <taxon>Magnoliopsida</taxon>
        <taxon>eudicotyledons</taxon>
        <taxon>Gunneridae</taxon>
        <taxon>Pentapetalae</taxon>
        <taxon>rosids</taxon>
        <taxon>fabids</taxon>
        <taxon>Rosales</taxon>
        <taxon>Cannabaceae</taxon>
        <taxon>Cannabis</taxon>
    </lineage>
</organism>
<dbReference type="AlphaFoldDB" id="A0A7J6FLR5"/>
<dbReference type="Pfam" id="PF13966">
    <property type="entry name" value="zf-RVT"/>
    <property type="match status" value="1"/>
</dbReference>
<protein>
    <recommendedName>
        <fullName evidence="1">Reverse transcriptase zinc-binding domain-containing protein</fullName>
    </recommendedName>
</protein>
<reference evidence="2 3" key="1">
    <citation type="journal article" date="2020" name="bioRxiv">
        <title>Sequence and annotation of 42 cannabis genomes reveals extensive copy number variation in cannabinoid synthesis and pathogen resistance genes.</title>
        <authorList>
            <person name="Mckernan K.J."/>
            <person name="Helbert Y."/>
            <person name="Kane L.T."/>
            <person name="Ebling H."/>
            <person name="Zhang L."/>
            <person name="Liu B."/>
            <person name="Eaton Z."/>
            <person name="Mclaughlin S."/>
            <person name="Kingan S."/>
            <person name="Baybayan P."/>
            <person name="Concepcion G."/>
            <person name="Jordan M."/>
            <person name="Riva A."/>
            <person name="Barbazuk W."/>
            <person name="Harkins T."/>
        </authorList>
    </citation>
    <scope>NUCLEOTIDE SEQUENCE [LARGE SCALE GENOMIC DNA]</scope>
    <source>
        <strain evidence="3">cv. Jamaican Lion 4</strain>
        <tissue evidence="2">Leaf</tissue>
    </source>
</reference>
<dbReference type="InterPro" id="IPR026960">
    <property type="entry name" value="RVT-Znf"/>
</dbReference>
<sequence>MERISGLCMREGRRLFRMCWQVHDSRSQLCEVMIPLSNTLDVDTRYWSKEPSGFYSVKSSYQYLQELKGDWSIQMESDLWRILWKVKVPPKVLHFSWKAISGCLPTRTQLLRIKHVPVESLCVFCNSEEESILHVLGDCPFANSCWNRSGVGLNFSTANTFTDCFKGFSVGGRSSMFEEVLMVGWGIWKAQNELLWKGRSSTVAEVVRLARNAHFSWMVA</sequence>
<feature type="domain" description="Reverse transcriptase zinc-binding" evidence="1">
    <location>
        <begin position="55"/>
        <end position="146"/>
    </location>
</feature>
<dbReference type="Proteomes" id="UP000525078">
    <property type="component" value="Unassembled WGS sequence"/>
</dbReference>
<comment type="caution">
    <text evidence="2">The sequence shown here is derived from an EMBL/GenBank/DDBJ whole genome shotgun (WGS) entry which is preliminary data.</text>
</comment>
<evidence type="ECO:0000313" key="3">
    <source>
        <dbReference type="Proteomes" id="UP000525078"/>
    </source>
</evidence>
<proteinExistence type="predicted"/>
<evidence type="ECO:0000259" key="1">
    <source>
        <dbReference type="Pfam" id="PF13966"/>
    </source>
</evidence>